<dbReference type="AlphaFoldDB" id="A0A3S4W8W0"/>
<sequence>MKHRFWWGLVALAAGCLVGGRIDAHRRRQRAALWAVATEGVSSADPHPRWF</sequence>
<organism evidence="1 2">
    <name type="scientific">Acidipropionibacterium jensenii</name>
    <dbReference type="NCBI Taxonomy" id="1749"/>
    <lineage>
        <taxon>Bacteria</taxon>
        <taxon>Bacillati</taxon>
        <taxon>Actinomycetota</taxon>
        <taxon>Actinomycetes</taxon>
        <taxon>Propionibacteriales</taxon>
        <taxon>Propionibacteriaceae</taxon>
        <taxon>Acidipropionibacterium</taxon>
    </lineage>
</organism>
<evidence type="ECO:0000313" key="2">
    <source>
        <dbReference type="Proteomes" id="UP000277858"/>
    </source>
</evidence>
<evidence type="ECO:0000313" key="1">
    <source>
        <dbReference type="EMBL" id="VEI03542.1"/>
    </source>
</evidence>
<dbReference type="Proteomes" id="UP000277858">
    <property type="component" value="Chromosome"/>
</dbReference>
<reference evidence="1 2" key="1">
    <citation type="submission" date="2018-12" db="EMBL/GenBank/DDBJ databases">
        <authorList>
            <consortium name="Pathogen Informatics"/>
        </authorList>
    </citation>
    <scope>NUCLEOTIDE SEQUENCE [LARGE SCALE GENOMIC DNA]</scope>
    <source>
        <strain evidence="1 2">NCTC13652</strain>
    </source>
</reference>
<keyword evidence="2" id="KW-1185">Reference proteome</keyword>
<dbReference type="EMBL" id="LR134473">
    <property type="protein sequence ID" value="VEI03542.1"/>
    <property type="molecule type" value="Genomic_DNA"/>
</dbReference>
<name>A0A3S4W8W0_9ACTN</name>
<protein>
    <submittedName>
        <fullName evidence="1">Uncharacterized protein</fullName>
    </submittedName>
</protein>
<gene>
    <name evidence="1" type="ORF">NCTC13652_01749</name>
</gene>
<proteinExistence type="predicted"/>
<dbReference type="PROSITE" id="PS51257">
    <property type="entry name" value="PROKAR_LIPOPROTEIN"/>
    <property type="match status" value="1"/>
</dbReference>
<dbReference type="STRING" id="1122997.GCA_000425285_00117"/>
<dbReference type="RefSeq" id="WP_154655305.1">
    <property type="nucleotide sequence ID" value="NZ_CP040635.1"/>
</dbReference>
<accession>A0A3S4W8W0</accession>
<dbReference type="GeneID" id="82886087"/>